<keyword evidence="2" id="KW-1185">Reference proteome</keyword>
<organism evidence="1 2">
    <name type="scientific">Apiospora kogelbergensis</name>
    <dbReference type="NCBI Taxonomy" id="1337665"/>
    <lineage>
        <taxon>Eukaryota</taxon>
        <taxon>Fungi</taxon>
        <taxon>Dikarya</taxon>
        <taxon>Ascomycota</taxon>
        <taxon>Pezizomycotina</taxon>
        <taxon>Sordariomycetes</taxon>
        <taxon>Xylariomycetidae</taxon>
        <taxon>Amphisphaeriales</taxon>
        <taxon>Apiosporaceae</taxon>
        <taxon>Apiospora</taxon>
    </lineage>
</organism>
<evidence type="ECO:0000313" key="1">
    <source>
        <dbReference type="EMBL" id="KAK8124175.1"/>
    </source>
</evidence>
<comment type="caution">
    <text evidence="1">The sequence shown here is derived from an EMBL/GenBank/DDBJ whole genome shotgun (WGS) entry which is preliminary data.</text>
</comment>
<dbReference type="Proteomes" id="UP001392437">
    <property type="component" value="Unassembled WGS sequence"/>
</dbReference>
<protein>
    <submittedName>
        <fullName evidence="1">Uncharacterized protein</fullName>
    </submittedName>
</protein>
<name>A0AAW0R5C0_9PEZI</name>
<evidence type="ECO:0000313" key="2">
    <source>
        <dbReference type="Proteomes" id="UP001392437"/>
    </source>
</evidence>
<proteinExistence type="predicted"/>
<accession>A0AAW0R5C0</accession>
<gene>
    <name evidence="1" type="ORF">PG999_004093</name>
</gene>
<dbReference type="AlphaFoldDB" id="A0AAW0R5C0"/>
<reference evidence="1 2" key="1">
    <citation type="submission" date="2023-01" db="EMBL/GenBank/DDBJ databases">
        <title>Analysis of 21 Apiospora genomes using comparative genomics revels a genus with tremendous synthesis potential of carbohydrate active enzymes and secondary metabolites.</title>
        <authorList>
            <person name="Sorensen T."/>
        </authorList>
    </citation>
    <scope>NUCLEOTIDE SEQUENCE [LARGE SCALE GENOMIC DNA]</scope>
    <source>
        <strain evidence="1 2">CBS 117206</strain>
    </source>
</reference>
<sequence>MDDAMPLPVGILQAGNPQYSPVAWAPHGLEWAVYPEWQNNIEWYTRRELTRPSDKQRAVGGLAQKYRAALQMEYVGRSSLAAHSGY</sequence>
<dbReference type="EMBL" id="JAQQWP010000003">
    <property type="protein sequence ID" value="KAK8124175.1"/>
    <property type="molecule type" value="Genomic_DNA"/>
</dbReference>